<proteinExistence type="predicted"/>
<evidence type="ECO:0000313" key="3">
    <source>
        <dbReference type="Proteomes" id="UP000050783"/>
    </source>
</evidence>
<reference evidence="2 3" key="1">
    <citation type="submission" date="2015-09" db="EMBL/GenBank/DDBJ databases">
        <authorList>
            <consortium name="Swine Surveillance"/>
        </authorList>
    </citation>
    <scope>NUCLEOTIDE SEQUENCE [LARGE SCALE GENOMIC DNA]</scope>
    <source>
        <strain evidence="2 3">CECT 4292</strain>
    </source>
</reference>
<sequence>MAFGIKQLSWRDVEIPRLPPKPMLTALTGGYRRTPVMQIGADIYCDSQCILREVESRHPTPTLMPTTEAGLMWCLSRYTDGDLFSLAVKIVLGSAGDNLPSDFAEDRGRLYIGQDWAAGLKRANEQLPHLVAQMRAPLSWMDAQLSDGRTFLLGSDPAAINAQMYHIIWCIRGRWTGGPDLLSEFPDLIRREENVCGIVHGTSKAMRTKHATEQAKNAEPVSEIGVAPHELQDLQIDTLVTITPDVEGGEQPVEGKVRCAD</sequence>
<dbReference type="Gene3D" id="1.20.1050.10">
    <property type="match status" value="1"/>
</dbReference>
<evidence type="ECO:0000259" key="1">
    <source>
        <dbReference type="Pfam" id="PF13417"/>
    </source>
</evidence>
<gene>
    <name evidence="2" type="ORF">RUA4292_03022</name>
</gene>
<dbReference type="EMBL" id="CYPU01000049">
    <property type="protein sequence ID" value="CUH48832.1"/>
    <property type="molecule type" value="Genomic_DNA"/>
</dbReference>
<dbReference type="InterPro" id="IPR004045">
    <property type="entry name" value="Glutathione_S-Trfase_N"/>
</dbReference>
<dbReference type="AlphaFoldDB" id="A0A0P1EFG2"/>
<name>A0A0P1EFG2_9RHOB</name>
<dbReference type="InterPro" id="IPR036282">
    <property type="entry name" value="Glutathione-S-Trfase_C_sf"/>
</dbReference>
<dbReference type="Gene3D" id="3.40.30.110">
    <property type="match status" value="1"/>
</dbReference>
<feature type="domain" description="GST N-terminal" evidence="1">
    <location>
        <begin position="2"/>
        <end position="61"/>
    </location>
</feature>
<dbReference type="Proteomes" id="UP000050783">
    <property type="component" value="Unassembled WGS sequence"/>
</dbReference>
<accession>A0A0P1EFG2</accession>
<dbReference type="SUPFAM" id="SSF47616">
    <property type="entry name" value="GST C-terminal domain-like"/>
    <property type="match status" value="1"/>
</dbReference>
<dbReference type="SUPFAM" id="SSF52833">
    <property type="entry name" value="Thioredoxin-like"/>
    <property type="match status" value="1"/>
</dbReference>
<evidence type="ECO:0000313" key="2">
    <source>
        <dbReference type="EMBL" id="CUH48832.1"/>
    </source>
</evidence>
<protein>
    <recommendedName>
        <fullName evidence="1">GST N-terminal domain-containing protein</fullName>
    </recommendedName>
</protein>
<dbReference type="InterPro" id="IPR036249">
    <property type="entry name" value="Thioredoxin-like_sf"/>
</dbReference>
<organism evidence="2 3">
    <name type="scientific">Ruegeria atlantica</name>
    <dbReference type="NCBI Taxonomy" id="81569"/>
    <lineage>
        <taxon>Bacteria</taxon>
        <taxon>Pseudomonadati</taxon>
        <taxon>Pseudomonadota</taxon>
        <taxon>Alphaproteobacteria</taxon>
        <taxon>Rhodobacterales</taxon>
        <taxon>Roseobacteraceae</taxon>
        <taxon>Ruegeria</taxon>
    </lineage>
</organism>
<dbReference type="Pfam" id="PF13417">
    <property type="entry name" value="GST_N_3"/>
    <property type="match status" value="1"/>
</dbReference>